<feature type="compositionally biased region" description="Pro residues" evidence="1">
    <location>
        <begin position="113"/>
        <end position="129"/>
    </location>
</feature>
<feature type="compositionally biased region" description="Basic and acidic residues" evidence="1">
    <location>
        <begin position="274"/>
        <end position="284"/>
    </location>
</feature>
<gene>
    <name evidence="3" type="ORF">GGQ66_002091</name>
</gene>
<proteinExistence type="predicted"/>
<feature type="compositionally biased region" description="Pro residues" evidence="1">
    <location>
        <begin position="219"/>
        <end position="228"/>
    </location>
</feature>
<evidence type="ECO:0008006" key="5">
    <source>
        <dbReference type="Google" id="ProtNLM"/>
    </source>
</evidence>
<dbReference type="EMBL" id="JACIDU010000007">
    <property type="protein sequence ID" value="MBB4103533.1"/>
    <property type="molecule type" value="Genomic_DNA"/>
</dbReference>
<name>A0A7W6K1L3_9HYPH</name>
<sequence>MIADIMAEYGGRLLVAIGGVGLGLICLVAVLKYLRQRNGPSPFVRGGKTRTPRLQVVDAAAVDTRRRVVLVRRDDVEHLIMIGGPTDLVIESNIGSKPAAASYTPTETAYAPAEPPAPRPVRIPEPPRALQPEPEAEAPAPRPFIERTPVERPSPERPPVPRPATRQLPEIRERNLDAPLPITPQAAYFEASDDFTPSTAPAQRPSAPPARQPALAAPPAEPAPPPAPTAEEIALKQAEAHLEAMKRRMAGQEAPARPRPEPEKPSGFAQVLDNEMKAPLRDTTRPVPAAIQQVRRPDAAPPTAASDKDPNLQDEIARIFGEKR</sequence>
<feature type="compositionally biased region" description="Basic and acidic residues" evidence="1">
    <location>
        <begin position="144"/>
        <end position="155"/>
    </location>
</feature>
<dbReference type="PANTHER" id="PTHR38766:SF1">
    <property type="entry name" value="FLAGELLAR PROTEIN FLIO"/>
    <property type="match status" value="1"/>
</dbReference>
<dbReference type="PANTHER" id="PTHR38766">
    <property type="entry name" value="FLAGELLAR PROTEIN FLIO"/>
    <property type="match status" value="1"/>
</dbReference>
<feature type="region of interest" description="Disordered" evidence="1">
    <location>
        <begin position="100"/>
        <end position="324"/>
    </location>
</feature>
<reference evidence="3 4" key="1">
    <citation type="submission" date="2020-08" db="EMBL/GenBank/DDBJ databases">
        <title>Genomic Encyclopedia of Type Strains, Phase IV (KMG-IV): sequencing the most valuable type-strain genomes for metagenomic binning, comparative biology and taxonomic classification.</title>
        <authorList>
            <person name="Goeker M."/>
        </authorList>
    </citation>
    <scope>NUCLEOTIDE SEQUENCE [LARGE SCALE GENOMIC DNA]</scope>
    <source>
        <strain evidence="3 4">DSM 26385</strain>
    </source>
</reference>
<keyword evidence="2" id="KW-1133">Transmembrane helix</keyword>
<keyword evidence="2" id="KW-0812">Transmembrane</keyword>
<feature type="compositionally biased region" description="Low complexity" evidence="1">
    <location>
        <begin position="100"/>
        <end position="112"/>
    </location>
</feature>
<dbReference type="AlphaFoldDB" id="A0A7W6K1L3"/>
<evidence type="ECO:0000313" key="3">
    <source>
        <dbReference type="EMBL" id="MBB4103533.1"/>
    </source>
</evidence>
<evidence type="ECO:0000256" key="1">
    <source>
        <dbReference type="SAM" id="MobiDB-lite"/>
    </source>
</evidence>
<organism evidence="3 4">
    <name type="scientific">Allorhizobium borbori</name>
    <dbReference type="NCBI Taxonomy" id="485907"/>
    <lineage>
        <taxon>Bacteria</taxon>
        <taxon>Pseudomonadati</taxon>
        <taxon>Pseudomonadota</taxon>
        <taxon>Alphaproteobacteria</taxon>
        <taxon>Hyphomicrobiales</taxon>
        <taxon>Rhizobiaceae</taxon>
        <taxon>Rhizobium/Agrobacterium group</taxon>
        <taxon>Allorhizobium</taxon>
    </lineage>
</organism>
<dbReference type="RefSeq" id="WP_183792159.1">
    <property type="nucleotide sequence ID" value="NZ_JACIDU010000007.1"/>
</dbReference>
<dbReference type="InterPro" id="IPR052205">
    <property type="entry name" value="FliO/MopB"/>
</dbReference>
<evidence type="ECO:0000256" key="2">
    <source>
        <dbReference type="SAM" id="Phobius"/>
    </source>
</evidence>
<feature type="compositionally biased region" description="Basic and acidic residues" evidence="1">
    <location>
        <begin position="306"/>
        <end position="324"/>
    </location>
</feature>
<accession>A0A7W6K1L3</accession>
<keyword evidence="4" id="KW-1185">Reference proteome</keyword>
<feature type="transmembrane region" description="Helical" evidence="2">
    <location>
        <begin position="13"/>
        <end position="34"/>
    </location>
</feature>
<feature type="compositionally biased region" description="Low complexity" evidence="1">
    <location>
        <begin position="130"/>
        <end position="139"/>
    </location>
</feature>
<keyword evidence="2" id="KW-0472">Membrane</keyword>
<dbReference type="Proteomes" id="UP000584824">
    <property type="component" value="Unassembled WGS sequence"/>
</dbReference>
<evidence type="ECO:0000313" key="4">
    <source>
        <dbReference type="Proteomes" id="UP000584824"/>
    </source>
</evidence>
<comment type="caution">
    <text evidence="3">The sequence shown here is derived from an EMBL/GenBank/DDBJ whole genome shotgun (WGS) entry which is preliminary data.</text>
</comment>
<protein>
    <recommendedName>
        <fullName evidence="5">Flagellar biosynthesis protein FliO</fullName>
    </recommendedName>
</protein>